<dbReference type="PROSITE" id="PS51123">
    <property type="entry name" value="OMPA_2"/>
    <property type="match status" value="1"/>
</dbReference>
<feature type="chain" id="PRO_5047296157" evidence="6">
    <location>
        <begin position="21"/>
        <end position="383"/>
    </location>
</feature>
<evidence type="ECO:0000313" key="10">
    <source>
        <dbReference type="Proteomes" id="UP001168528"/>
    </source>
</evidence>
<feature type="domain" description="OmpA-like" evidence="7">
    <location>
        <begin position="270"/>
        <end position="383"/>
    </location>
</feature>
<evidence type="ECO:0000256" key="2">
    <source>
        <dbReference type="ARBA" id="ARBA00023136"/>
    </source>
</evidence>
<dbReference type="CDD" id="cd07185">
    <property type="entry name" value="OmpA_C-like"/>
    <property type="match status" value="1"/>
</dbReference>
<dbReference type="PANTHER" id="PTHR30329">
    <property type="entry name" value="STATOR ELEMENT OF FLAGELLAR MOTOR COMPLEX"/>
    <property type="match status" value="1"/>
</dbReference>
<evidence type="ECO:0000313" key="9">
    <source>
        <dbReference type="EMBL" id="MDO1444797.1"/>
    </source>
</evidence>
<feature type="domain" description="PA14" evidence="8">
    <location>
        <begin position="41"/>
        <end position="179"/>
    </location>
</feature>
<dbReference type="InterPro" id="IPR006664">
    <property type="entry name" value="OMP_bac"/>
</dbReference>
<dbReference type="Proteomes" id="UP001168528">
    <property type="component" value="Unassembled WGS sequence"/>
</dbReference>
<protein>
    <submittedName>
        <fullName evidence="9">PA14 domain-containing protein</fullName>
    </submittedName>
</protein>
<evidence type="ECO:0000256" key="6">
    <source>
        <dbReference type="SAM" id="SignalP"/>
    </source>
</evidence>
<dbReference type="PANTHER" id="PTHR30329:SF21">
    <property type="entry name" value="LIPOPROTEIN YIAD-RELATED"/>
    <property type="match status" value="1"/>
</dbReference>
<keyword evidence="6" id="KW-0732">Signal</keyword>
<proteinExistence type="predicted"/>
<feature type="compositionally biased region" description="Polar residues" evidence="5">
    <location>
        <begin position="194"/>
        <end position="211"/>
    </location>
</feature>
<dbReference type="Pfam" id="PF00691">
    <property type="entry name" value="OmpA"/>
    <property type="match status" value="1"/>
</dbReference>
<dbReference type="Gene3D" id="3.90.182.10">
    <property type="entry name" value="Toxin - Anthrax Protective Antigen,domain 1"/>
    <property type="match status" value="1"/>
</dbReference>
<dbReference type="Gene3D" id="3.30.1330.60">
    <property type="entry name" value="OmpA-like domain"/>
    <property type="match status" value="1"/>
</dbReference>
<dbReference type="InterPro" id="IPR006665">
    <property type="entry name" value="OmpA-like"/>
</dbReference>
<reference evidence="9" key="1">
    <citation type="submission" date="2023-07" db="EMBL/GenBank/DDBJ databases">
        <title>The genome sequence of Rhodocytophaga aerolata KACC 12507.</title>
        <authorList>
            <person name="Zhang X."/>
        </authorList>
    </citation>
    <scope>NUCLEOTIDE SEQUENCE</scope>
    <source>
        <strain evidence="9">KACC 12507</strain>
    </source>
</reference>
<dbReference type="InterPro" id="IPR050330">
    <property type="entry name" value="Bact_OuterMem_StrucFunc"/>
</dbReference>
<evidence type="ECO:0000256" key="5">
    <source>
        <dbReference type="SAM" id="MobiDB-lite"/>
    </source>
</evidence>
<keyword evidence="2 4" id="KW-0472">Membrane</keyword>
<dbReference type="RefSeq" id="WP_302035599.1">
    <property type="nucleotide sequence ID" value="NZ_JAUKPO010000001.1"/>
</dbReference>
<name>A0ABT8QY86_9BACT</name>
<keyword evidence="3" id="KW-0998">Cell outer membrane</keyword>
<keyword evidence="10" id="KW-1185">Reference proteome</keyword>
<organism evidence="9 10">
    <name type="scientific">Rhodocytophaga aerolata</name>
    <dbReference type="NCBI Taxonomy" id="455078"/>
    <lineage>
        <taxon>Bacteria</taxon>
        <taxon>Pseudomonadati</taxon>
        <taxon>Bacteroidota</taxon>
        <taxon>Cytophagia</taxon>
        <taxon>Cytophagales</taxon>
        <taxon>Rhodocytophagaceae</taxon>
        <taxon>Rhodocytophaga</taxon>
    </lineage>
</organism>
<dbReference type="EMBL" id="JAUKPO010000001">
    <property type="protein sequence ID" value="MDO1444797.1"/>
    <property type="molecule type" value="Genomic_DNA"/>
</dbReference>
<dbReference type="PROSITE" id="PS51820">
    <property type="entry name" value="PA14"/>
    <property type="match status" value="1"/>
</dbReference>
<evidence type="ECO:0000259" key="7">
    <source>
        <dbReference type="PROSITE" id="PS51123"/>
    </source>
</evidence>
<gene>
    <name evidence="9" type="ORF">Q0590_00975</name>
</gene>
<dbReference type="SUPFAM" id="SSF56988">
    <property type="entry name" value="Anthrax protective antigen"/>
    <property type="match status" value="1"/>
</dbReference>
<dbReference type="Pfam" id="PF07691">
    <property type="entry name" value="PA14"/>
    <property type="match status" value="1"/>
</dbReference>
<evidence type="ECO:0000256" key="4">
    <source>
        <dbReference type="PROSITE-ProRule" id="PRU00473"/>
    </source>
</evidence>
<dbReference type="InterPro" id="IPR011658">
    <property type="entry name" value="PA14_dom"/>
</dbReference>
<feature type="region of interest" description="Disordered" evidence="5">
    <location>
        <begin position="194"/>
        <end position="259"/>
    </location>
</feature>
<dbReference type="SMART" id="SM00758">
    <property type="entry name" value="PA14"/>
    <property type="match status" value="1"/>
</dbReference>
<comment type="caution">
    <text evidence="9">The sequence shown here is derived from an EMBL/GenBank/DDBJ whole genome shotgun (WGS) entry which is preliminary data.</text>
</comment>
<dbReference type="InterPro" id="IPR036737">
    <property type="entry name" value="OmpA-like_sf"/>
</dbReference>
<sequence length="383" mass="43099">MKKTTTLLAVLLLTWQVATAQLMGNMFSSPMNGTPIDITSHEGDGFKAEYYNGPNFNKKVFTRVDKKIEFYLIHRSPAEGIDPDYFSVRWTGKFYAPKTGIYVFNFIADDGVRVWVNNQLVIDQWRLNRATKFSGKVSLKGEQLYDLKIEYSQMKPSAAVARASWNFENGPELEFNPKYIFSNPPKIVPVVAKKQTTPKPSTTVAQKTPSTKPAVKKTEPAKPTQVASVVPKEKPASKPAEIPKPVAKTPAPENDANDEDLSRETFDNLEKGKAIVLNHIFFDQSMSELKPESYDELHKLINTLKKYPGMKITITGHTDNVGDFYLNVQLSKDRAKAVADYLVEKGIEETRIDSKGMGSLYPLAPNTNEENKVKNRRVEFAVR</sequence>
<comment type="subcellular location">
    <subcellularLocation>
        <location evidence="1">Cell outer membrane</location>
    </subcellularLocation>
</comment>
<dbReference type="PRINTS" id="PR01021">
    <property type="entry name" value="OMPADOMAIN"/>
</dbReference>
<feature type="signal peptide" evidence="6">
    <location>
        <begin position="1"/>
        <end position="20"/>
    </location>
</feature>
<evidence type="ECO:0000259" key="8">
    <source>
        <dbReference type="PROSITE" id="PS51820"/>
    </source>
</evidence>
<evidence type="ECO:0000256" key="3">
    <source>
        <dbReference type="ARBA" id="ARBA00023237"/>
    </source>
</evidence>
<accession>A0ABT8QY86</accession>
<evidence type="ECO:0000256" key="1">
    <source>
        <dbReference type="ARBA" id="ARBA00004442"/>
    </source>
</evidence>
<dbReference type="InterPro" id="IPR037524">
    <property type="entry name" value="PA14/GLEYA"/>
</dbReference>